<dbReference type="AlphaFoldDB" id="J9ELR6"/>
<dbReference type="EMBL" id="ADBV01009300">
    <property type="protein sequence ID" value="EJW76284.1"/>
    <property type="molecule type" value="Genomic_DNA"/>
</dbReference>
<keyword evidence="1" id="KW-0472">Membrane</keyword>
<proteinExistence type="predicted"/>
<evidence type="ECO:0000313" key="2">
    <source>
        <dbReference type="EMBL" id="EJW76284.1"/>
    </source>
</evidence>
<protein>
    <submittedName>
        <fullName evidence="2">Uncharacterized protein</fullName>
    </submittedName>
</protein>
<accession>J9ELR6</accession>
<reference evidence="3" key="1">
    <citation type="submission" date="2012-08" db="EMBL/GenBank/DDBJ databases">
        <title>The Genome Sequence of Wuchereria bancrofti.</title>
        <authorList>
            <person name="Nutman T.B."/>
            <person name="Fink D.L."/>
            <person name="Russ C."/>
            <person name="Young S."/>
            <person name="Zeng Q."/>
            <person name="Koehrsen M."/>
            <person name="Alvarado L."/>
            <person name="Berlin A."/>
            <person name="Chapman S.B."/>
            <person name="Chen Z."/>
            <person name="Freedman E."/>
            <person name="Gellesch M."/>
            <person name="Goldberg J."/>
            <person name="Griggs A."/>
            <person name="Gujja S."/>
            <person name="Heilman E.R."/>
            <person name="Heiman D."/>
            <person name="Hepburn T."/>
            <person name="Howarth C."/>
            <person name="Jen D."/>
            <person name="Larson L."/>
            <person name="Lewis B."/>
            <person name="Mehta T."/>
            <person name="Park D."/>
            <person name="Pearson M."/>
            <person name="Roberts A."/>
            <person name="Saif S."/>
            <person name="Shea T."/>
            <person name="Shenoy N."/>
            <person name="Sisk P."/>
            <person name="Stolte C."/>
            <person name="Sykes S."/>
            <person name="Walk T."/>
            <person name="White J."/>
            <person name="Yandava C."/>
            <person name="Haas B."/>
            <person name="Henn M.R."/>
            <person name="Nusbaum C."/>
            <person name="Birren B."/>
        </authorList>
    </citation>
    <scope>NUCLEOTIDE SEQUENCE [LARGE SCALE GENOMIC DNA]</scope>
    <source>
        <strain evidence="3">NA</strain>
    </source>
</reference>
<name>J9ELR6_WUCBA</name>
<dbReference type="Proteomes" id="UP000004810">
    <property type="component" value="Unassembled WGS sequence"/>
</dbReference>
<sequence length="131" mass="15234">MAGKSIRLSRKCVISIFSLVWIFLFITHLLFSSLQLTAVHFIGQMFNTLKTRQRDVQCNEISLMLADYNIFGDLCDRISPFYDFGVYLLRGHTLFTLTFLIIALIIFVVTVCHHRNVRRQNNVLSGETRFI</sequence>
<feature type="transmembrane region" description="Helical" evidence="1">
    <location>
        <begin position="12"/>
        <end position="31"/>
    </location>
</feature>
<keyword evidence="1" id="KW-0812">Transmembrane</keyword>
<evidence type="ECO:0000313" key="3">
    <source>
        <dbReference type="Proteomes" id="UP000004810"/>
    </source>
</evidence>
<keyword evidence="1" id="KW-1133">Transmembrane helix</keyword>
<gene>
    <name evidence="2" type="ORF">WUBG_12807</name>
</gene>
<feature type="transmembrane region" description="Helical" evidence="1">
    <location>
        <begin position="94"/>
        <end position="112"/>
    </location>
</feature>
<evidence type="ECO:0000256" key="1">
    <source>
        <dbReference type="SAM" id="Phobius"/>
    </source>
</evidence>
<organism evidence="2 3">
    <name type="scientific">Wuchereria bancrofti</name>
    <dbReference type="NCBI Taxonomy" id="6293"/>
    <lineage>
        <taxon>Eukaryota</taxon>
        <taxon>Metazoa</taxon>
        <taxon>Ecdysozoa</taxon>
        <taxon>Nematoda</taxon>
        <taxon>Chromadorea</taxon>
        <taxon>Rhabditida</taxon>
        <taxon>Spirurina</taxon>
        <taxon>Spiruromorpha</taxon>
        <taxon>Filarioidea</taxon>
        <taxon>Onchocercidae</taxon>
        <taxon>Wuchereria</taxon>
    </lineage>
</organism>
<comment type="caution">
    <text evidence="2">The sequence shown here is derived from an EMBL/GenBank/DDBJ whole genome shotgun (WGS) entry which is preliminary data.</text>
</comment>